<keyword evidence="2" id="KW-1185">Reference proteome</keyword>
<protein>
    <submittedName>
        <fullName evidence="1">Uncharacterized protein</fullName>
    </submittedName>
</protein>
<organism evidence="1 2">
    <name type="scientific">Caerostris extrusa</name>
    <name type="common">Bark spider</name>
    <name type="synonym">Caerostris bankana</name>
    <dbReference type="NCBI Taxonomy" id="172846"/>
    <lineage>
        <taxon>Eukaryota</taxon>
        <taxon>Metazoa</taxon>
        <taxon>Ecdysozoa</taxon>
        <taxon>Arthropoda</taxon>
        <taxon>Chelicerata</taxon>
        <taxon>Arachnida</taxon>
        <taxon>Araneae</taxon>
        <taxon>Araneomorphae</taxon>
        <taxon>Entelegynae</taxon>
        <taxon>Araneoidea</taxon>
        <taxon>Araneidae</taxon>
        <taxon>Caerostris</taxon>
    </lineage>
</organism>
<proteinExistence type="predicted"/>
<gene>
    <name evidence="1" type="ORF">CEXT_381561</name>
</gene>
<dbReference type="EMBL" id="BPLR01016058">
    <property type="protein sequence ID" value="GIY80843.1"/>
    <property type="molecule type" value="Genomic_DNA"/>
</dbReference>
<sequence length="137" mass="15534">MPTRYEIRPLESHFLPQNIRLQGAGSRFPSHSTGVIKHYLQRITESPLRLADKPLPTPHVINSSPLHHPWKGDQIRIMPNTKVDLFLGVRVRSSLSFRDVSVSRQALSKNDEWPSVLKCECYIAPSTGNMGSKHNVE</sequence>
<evidence type="ECO:0000313" key="2">
    <source>
        <dbReference type="Proteomes" id="UP001054945"/>
    </source>
</evidence>
<evidence type="ECO:0000313" key="1">
    <source>
        <dbReference type="EMBL" id="GIY80843.1"/>
    </source>
</evidence>
<dbReference type="AlphaFoldDB" id="A0AAV4WEP5"/>
<reference evidence="1 2" key="1">
    <citation type="submission" date="2021-06" db="EMBL/GenBank/DDBJ databases">
        <title>Caerostris extrusa draft genome.</title>
        <authorList>
            <person name="Kono N."/>
            <person name="Arakawa K."/>
        </authorList>
    </citation>
    <scope>NUCLEOTIDE SEQUENCE [LARGE SCALE GENOMIC DNA]</scope>
</reference>
<accession>A0AAV4WEP5</accession>
<comment type="caution">
    <text evidence="1">The sequence shown here is derived from an EMBL/GenBank/DDBJ whole genome shotgun (WGS) entry which is preliminary data.</text>
</comment>
<dbReference type="Proteomes" id="UP001054945">
    <property type="component" value="Unassembled WGS sequence"/>
</dbReference>
<name>A0AAV4WEP5_CAEEX</name>